<feature type="region of interest" description="Disordered" evidence="1">
    <location>
        <begin position="427"/>
        <end position="471"/>
    </location>
</feature>
<sequence>MALSLSTRQAVSQMPSTAWARQSQQQQQRSPSQPRASMPLRLQKQHSFSETNRTQPMGAGGGGHLLAARRAGSGYLTRGLSVDRSLESIRQKSIATHETQSKRINARKSAKSGFKSTTIGEGKYGYARAGSTSSLLKSLDQELKEVNGQLGQRYGCNSACVPANSEDQTEAESLSGESNTLLPPSEHQGKAANSSPTLKRHNSKVNLNIVLSHAINYKSTNGNESNTSDIESASEITEHKRKTATTRTLRSDLPARTLAPTAAAANATITTANDTVQQRRAQYRSSRNVTLNSSVNLAASVPTAHNATVVINQQEDVVAAPLTSNTSGGVFNAAPSLIVQRRPPLVRAMSAPVRSRSLDENAKGVFAFQKRKLRRRKPITRNASVCDKTDDDVLFDLNGVNGKKQAIPRTRSTLAVDVITLVSLVSSEGSDSEKEDSPPETGQRNAERSRSTGAPTLRKTGKSVSFQENYPPNFQLATKEYSHMIRRGSIAPLAARLRSNRPPTAPPVSIFMNEANGNNAMTTNATAILESSDSGDSNANNVAESTQNTAKGATELASKDKQNEEYIYPEYVRTLKERECWKLFRKMSVKGVSVTYETVLRGMLTPTEFRQIQKQREIEEAKARALEEEKDAAIEQQTPTSAVDRLTQKLLKK</sequence>
<feature type="compositionally biased region" description="Polar residues" evidence="1">
    <location>
        <begin position="171"/>
        <end position="182"/>
    </location>
</feature>
<feature type="region of interest" description="Disordered" evidence="1">
    <location>
        <begin position="531"/>
        <end position="551"/>
    </location>
</feature>
<evidence type="ECO:0000313" key="3">
    <source>
        <dbReference type="RefSeq" id="XP_011207354.3"/>
    </source>
</evidence>
<dbReference type="Proteomes" id="UP001652620">
    <property type="component" value="Chromosome 3"/>
</dbReference>
<keyword evidence="2" id="KW-1185">Reference proteome</keyword>
<feature type="region of interest" description="Disordered" evidence="1">
    <location>
        <begin position="220"/>
        <end position="248"/>
    </location>
</feature>
<feature type="region of interest" description="Disordered" evidence="1">
    <location>
        <begin position="626"/>
        <end position="653"/>
    </location>
</feature>
<proteinExistence type="predicted"/>
<feature type="region of interest" description="Disordered" evidence="1">
    <location>
        <begin position="165"/>
        <end position="202"/>
    </location>
</feature>
<gene>
    <name evidence="3" type="primary">LOC105229012</name>
</gene>
<accession>A0A6I9VAS6</accession>
<feature type="compositionally biased region" description="Polar residues" evidence="1">
    <location>
        <begin position="220"/>
        <end position="235"/>
    </location>
</feature>
<dbReference type="RefSeq" id="XP_011207354.3">
    <property type="nucleotide sequence ID" value="XM_011209052.4"/>
</dbReference>
<dbReference type="InParanoid" id="A0A6I9VAS6"/>
<name>A0A6I9VAS6_BACDO</name>
<protein>
    <submittedName>
        <fullName evidence="3">Uncharacterized protein LOC105229012</fullName>
    </submittedName>
</protein>
<feature type="region of interest" description="Disordered" evidence="1">
    <location>
        <begin position="1"/>
        <end position="65"/>
    </location>
</feature>
<feature type="region of interest" description="Disordered" evidence="1">
    <location>
        <begin position="94"/>
        <end position="121"/>
    </location>
</feature>
<feature type="compositionally biased region" description="Low complexity" evidence="1">
    <location>
        <begin position="21"/>
        <end position="35"/>
    </location>
</feature>
<feature type="compositionally biased region" description="Polar residues" evidence="1">
    <location>
        <begin position="1"/>
        <end position="20"/>
    </location>
</feature>
<evidence type="ECO:0000256" key="1">
    <source>
        <dbReference type="SAM" id="MobiDB-lite"/>
    </source>
</evidence>
<dbReference type="KEGG" id="bdr:105229012"/>
<feature type="compositionally biased region" description="Polar residues" evidence="1">
    <location>
        <begin position="45"/>
        <end position="55"/>
    </location>
</feature>
<dbReference type="OrthoDB" id="7663415at2759"/>
<dbReference type="FunCoup" id="A0A6I9VAS6">
    <property type="interactions" value="23"/>
</dbReference>
<reference evidence="3" key="1">
    <citation type="submission" date="2025-08" db="UniProtKB">
        <authorList>
            <consortium name="RefSeq"/>
        </authorList>
    </citation>
    <scope>IDENTIFICATION</scope>
    <source>
        <tissue evidence="3">Adult</tissue>
    </source>
</reference>
<feature type="compositionally biased region" description="Polar residues" evidence="1">
    <location>
        <begin position="462"/>
        <end position="471"/>
    </location>
</feature>
<dbReference type="AlphaFoldDB" id="A0A6I9VAS6"/>
<organism evidence="2 3">
    <name type="scientific">Bactrocera dorsalis</name>
    <name type="common">Oriental fruit fly</name>
    <name type="synonym">Dacus dorsalis</name>
    <dbReference type="NCBI Taxonomy" id="27457"/>
    <lineage>
        <taxon>Eukaryota</taxon>
        <taxon>Metazoa</taxon>
        <taxon>Ecdysozoa</taxon>
        <taxon>Arthropoda</taxon>
        <taxon>Hexapoda</taxon>
        <taxon>Insecta</taxon>
        <taxon>Pterygota</taxon>
        <taxon>Neoptera</taxon>
        <taxon>Endopterygota</taxon>
        <taxon>Diptera</taxon>
        <taxon>Brachycera</taxon>
        <taxon>Muscomorpha</taxon>
        <taxon>Tephritoidea</taxon>
        <taxon>Tephritidae</taxon>
        <taxon>Bactrocera</taxon>
        <taxon>Bactrocera</taxon>
    </lineage>
</organism>
<dbReference type="GeneID" id="105229012"/>
<evidence type="ECO:0000313" key="2">
    <source>
        <dbReference type="Proteomes" id="UP001652620"/>
    </source>
</evidence>